<sequence>MKPLKILAVACVALLIILAGTVAAIRFFFPADQIRKQLERTLSEHLQGTVRIAALEWELLHGIRLGNIEIERNGVPLARFDRLSLRYRLLPLLHGTVAVDELALIQADVFVDLALFPAPSQAEPPPRRDEPVVLPTLPLSVNIESIRIEHSHVTMVGHDDLRLTLRDVTLTSRLHAGPKTADLSGTLDIADIEAFVNQHRWRLPLHLAFTLSVDFPMERLVLERVEIRCDPVISLAATGRVDHLVSTPTVTFSVQESQLDLEGLVSLAQPFLPPPLAGARLAGTISPSLTIAGSQTDRGFDGAIRLDINGRDIRGSAPSFGLSLESTSFQVRTGEIPVHANRPGPIHADLSVNMTGITAGAASVRDLAFGLQADRSEAGRLAAHVTMKGLVSAALEPAGPRLSEPLTLDVETSGDETALSFSLTRVEATVGDLVSLVANGTVGPLGEAGKQAQEQRPFSLRAAVRSDAGKLFRALPPSLRQGFGLTAHGAPQTASLNVTGSLDADWRPLRAEATLSLDAADLHAVHVVSAEQRLEGTLDRLTLALRTAYHAKSESLKGTVDGLIRLSHLRQGTTATVGTVSVTLNGDINGRVGSDFAVRRLTASNRLTSEIRDVRYETPTMTGTFNHLTASAKAHGDLIDGPYVLNEARLTVGQLLDGRVSGTFNPRTQRFAFDIAVPSLNVAEIQHHMTGPAVESLAAVKPSGQLSMRIGGSGTIPTPDDVAQLTIPVQASAQVALQHVGGSFQGHGITGATGTISLSVEPPEQQSTKRQVITTSWKLKTDRLDLGGDAPVKHLENLALALDGSIESFDRLTLERFVLSADGLDASIDTELSGIKRFLNRKEGAPWLEGLGPLFVKSNLQATLDLDRFADAVRSFGVAGSGRAGLALVLNKKERGPLDVRVTVLPHRLSIAQREQHVEDLDGAIELRKVLQWMSPSDKQAREAEFRPTGLLPDLHLTAPARRDIRIRLVKAGPIEVRNLSGHLFLDQNRLVVHNLAMNLLGGGLGGEVTGTGGKAFRVDLRMEAAGLDTNHLLPAGEQIPGDSLIDATVTGTLAFDDQQGRLDFGKSVLDLSLTRIGRHTLDRLLRFLDPTGGNPSIIGARSAVKLANPASVRITMSKGLVAIRIRFQEGLLSRFEMDRIPAGQMKQIRDLTATIPQWNDLRRLMALLGAERYGVDQAGGFVLE</sequence>
<dbReference type="PANTHER" id="PTHR30441">
    <property type="entry name" value="DUF748 DOMAIN-CONTAINING PROTEIN"/>
    <property type="match status" value="1"/>
</dbReference>
<dbReference type="GO" id="GO:0005886">
    <property type="term" value="C:plasma membrane"/>
    <property type="evidence" value="ECO:0007669"/>
    <property type="project" value="TreeGrafter"/>
</dbReference>
<reference evidence="2" key="1">
    <citation type="submission" date="2015-09" db="EMBL/GenBank/DDBJ databases">
        <authorList>
            <person name="Daims H."/>
        </authorList>
    </citation>
    <scope>NUCLEOTIDE SEQUENCE [LARGE SCALE GENOMIC DNA]</scope>
</reference>
<dbReference type="KEGG" id="nio:NITINOP_0593"/>
<dbReference type="PANTHER" id="PTHR30441:SF4">
    <property type="entry name" value="PROTEIN ASMA"/>
    <property type="match status" value="1"/>
</dbReference>
<protein>
    <recommendedName>
        <fullName evidence="3">AsmA-like C-terminal domain-containing protein</fullName>
    </recommendedName>
</protein>
<dbReference type="GO" id="GO:0090313">
    <property type="term" value="P:regulation of protein targeting to membrane"/>
    <property type="evidence" value="ECO:0007669"/>
    <property type="project" value="TreeGrafter"/>
</dbReference>
<accession>A0A0S4KQJ6</accession>
<proteinExistence type="predicted"/>
<dbReference type="RefSeq" id="WP_158023159.1">
    <property type="nucleotide sequence ID" value="NZ_LN885086.1"/>
</dbReference>
<dbReference type="Proteomes" id="UP000066284">
    <property type="component" value="Chromosome 1"/>
</dbReference>
<dbReference type="STRING" id="1715989.NITINOP_0593"/>
<dbReference type="EMBL" id="LN885086">
    <property type="protein sequence ID" value="CUQ65568.1"/>
    <property type="molecule type" value="Genomic_DNA"/>
</dbReference>
<organism evidence="1 2">
    <name type="scientific">Candidatus Nitrospira inopinata</name>
    <dbReference type="NCBI Taxonomy" id="1715989"/>
    <lineage>
        <taxon>Bacteria</taxon>
        <taxon>Pseudomonadati</taxon>
        <taxon>Nitrospirota</taxon>
        <taxon>Nitrospiria</taxon>
        <taxon>Nitrospirales</taxon>
        <taxon>Nitrospiraceae</taxon>
        <taxon>Nitrospira</taxon>
    </lineage>
</organism>
<evidence type="ECO:0008006" key="3">
    <source>
        <dbReference type="Google" id="ProtNLM"/>
    </source>
</evidence>
<evidence type="ECO:0000313" key="1">
    <source>
        <dbReference type="EMBL" id="CUQ65568.1"/>
    </source>
</evidence>
<evidence type="ECO:0000313" key="2">
    <source>
        <dbReference type="Proteomes" id="UP000066284"/>
    </source>
</evidence>
<keyword evidence="2" id="KW-1185">Reference proteome</keyword>
<gene>
    <name evidence="1" type="ORF">NITINOP_0593</name>
</gene>
<dbReference type="OrthoDB" id="5389109at2"/>
<dbReference type="AlphaFoldDB" id="A0A0S4KQJ6"/>
<dbReference type="InterPro" id="IPR052894">
    <property type="entry name" value="AsmA-related"/>
</dbReference>
<name>A0A0S4KQJ6_9BACT</name>